<keyword evidence="5 12" id="KW-0963">Cytoplasm</keyword>
<keyword evidence="10 12" id="KW-0704">Schiff base</keyword>
<evidence type="ECO:0000256" key="6">
    <source>
        <dbReference type="ARBA" id="ARBA00022605"/>
    </source>
</evidence>
<evidence type="ECO:0000256" key="8">
    <source>
        <dbReference type="ARBA" id="ARBA00023154"/>
    </source>
</evidence>
<evidence type="ECO:0000256" key="9">
    <source>
        <dbReference type="ARBA" id="ARBA00023239"/>
    </source>
</evidence>
<keyword evidence="6 12" id="KW-0028">Amino-acid biosynthesis</keyword>
<evidence type="ECO:0000256" key="12">
    <source>
        <dbReference type="HAMAP-Rule" id="MF_00418"/>
    </source>
</evidence>
<feature type="active site" description="Proton donor/acceptor" evidence="12">
    <location>
        <position position="135"/>
    </location>
</feature>
<dbReference type="Pfam" id="PF00701">
    <property type="entry name" value="DHDPS"/>
    <property type="match status" value="1"/>
</dbReference>
<evidence type="ECO:0000313" key="14">
    <source>
        <dbReference type="EMBL" id="MBU9726805.1"/>
    </source>
</evidence>
<evidence type="ECO:0000256" key="2">
    <source>
        <dbReference type="ARBA" id="ARBA00005120"/>
    </source>
</evidence>
<dbReference type="PIRSF" id="PIRSF001365">
    <property type="entry name" value="DHDPS"/>
    <property type="match status" value="1"/>
</dbReference>
<dbReference type="Gene3D" id="3.20.20.70">
    <property type="entry name" value="Aldolase class I"/>
    <property type="match status" value="1"/>
</dbReference>
<comment type="function">
    <text evidence="1 12">Catalyzes the condensation of (S)-aspartate-beta-semialdehyde [(S)-ASA] and pyruvate to 4-hydroxy-tetrahydrodipicolinate (HTPA).</text>
</comment>
<gene>
    <name evidence="12 14" type="primary">dapA</name>
    <name evidence="14" type="ORF">KTH90_12340</name>
</gene>
<comment type="subunit">
    <text evidence="12">Homotetramer; dimer of dimers.</text>
</comment>
<dbReference type="CDD" id="cd00408">
    <property type="entry name" value="DHDPS-like"/>
    <property type="match status" value="1"/>
</dbReference>
<evidence type="ECO:0000256" key="11">
    <source>
        <dbReference type="ARBA" id="ARBA00047836"/>
    </source>
</evidence>
<dbReference type="SUPFAM" id="SSF51569">
    <property type="entry name" value="Aldolase"/>
    <property type="match status" value="1"/>
</dbReference>
<dbReference type="PANTHER" id="PTHR12128:SF66">
    <property type="entry name" value="4-HYDROXY-2-OXOGLUTARATE ALDOLASE, MITOCHONDRIAL"/>
    <property type="match status" value="1"/>
</dbReference>
<dbReference type="NCBIfam" id="TIGR00674">
    <property type="entry name" value="dapA"/>
    <property type="match status" value="1"/>
</dbReference>
<comment type="subcellular location">
    <subcellularLocation>
        <location evidence="12">Cytoplasm</location>
    </subcellularLocation>
</comment>
<comment type="similarity">
    <text evidence="3 12 13">Belongs to the DapA family.</text>
</comment>
<reference evidence="14 15" key="1">
    <citation type="submission" date="2021-06" db="EMBL/GenBank/DDBJ databases">
        <title>Description of novel taxa of the family Lachnospiraceae.</title>
        <authorList>
            <person name="Chaplin A.V."/>
            <person name="Sokolova S.R."/>
            <person name="Pikina A.P."/>
            <person name="Korzhanova M."/>
            <person name="Belova V."/>
            <person name="Korostin D."/>
            <person name="Efimov B.A."/>
        </authorList>
    </citation>
    <scope>NUCLEOTIDE SEQUENCE [LARGE SCALE GENOMIC DNA]</scope>
    <source>
        <strain evidence="14 15">ASD4241</strain>
    </source>
</reference>
<dbReference type="PANTHER" id="PTHR12128">
    <property type="entry name" value="DIHYDRODIPICOLINATE SYNTHASE"/>
    <property type="match status" value="1"/>
</dbReference>
<comment type="pathway">
    <text evidence="2 12">Amino-acid biosynthesis; L-lysine biosynthesis via DAP pathway; (S)-tetrahydrodipicolinate from L-aspartate: step 3/4.</text>
</comment>
<sequence length="292" mass="32628">MSDFRGVYPVVVTPFKENGEIDFNALAEHADWMIKEGVHGLIPNGSTGEYAAMTWDEQKEVIRCVVDAAKGRVPVVAGVTAETANRVIELANTAKSYGADGIMLLPPPYNNPTQEEVYNHFKTISESVDMPIMVYNNPWSTGVDISSDTLLRLLKLKNIEYCKECTGNVRRQRQILLGSNYGIKIFSGWDDLCYEAIAFGAVGWVSMAANVFPKTCADMVNLLFEKKYEDAWKIYLELLPWLSHLEDYGNSKQAIKYAASRRGRNLGTCRQPFLPISEEQKEAVDQAIAGLL</sequence>
<proteinExistence type="inferred from homology"/>
<feature type="binding site" evidence="12">
    <location>
        <position position="205"/>
    </location>
    <ligand>
        <name>pyruvate</name>
        <dbReference type="ChEBI" id="CHEBI:15361"/>
    </ligand>
</feature>
<dbReference type="InterPro" id="IPR002220">
    <property type="entry name" value="DapA-like"/>
</dbReference>
<name>A0ABS6K8F9_9FIRM</name>
<comment type="catalytic activity">
    <reaction evidence="11 12">
        <text>L-aspartate 4-semialdehyde + pyruvate = (2S,4S)-4-hydroxy-2,3,4,5-tetrahydrodipicolinate + H2O + H(+)</text>
        <dbReference type="Rhea" id="RHEA:34171"/>
        <dbReference type="ChEBI" id="CHEBI:15361"/>
        <dbReference type="ChEBI" id="CHEBI:15377"/>
        <dbReference type="ChEBI" id="CHEBI:15378"/>
        <dbReference type="ChEBI" id="CHEBI:67139"/>
        <dbReference type="ChEBI" id="CHEBI:537519"/>
        <dbReference type="EC" id="4.3.3.7"/>
    </reaction>
</comment>
<evidence type="ECO:0000256" key="4">
    <source>
        <dbReference type="ARBA" id="ARBA00012086"/>
    </source>
</evidence>
<evidence type="ECO:0000313" key="15">
    <source>
        <dbReference type="Proteomes" id="UP001314681"/>
    </source>
</evidence>
<dbReference type="EMBL" id="JAHQCX010000007">
    <property type="protein sequence ID" value="MBU9726805.1"/>
    <property type="molecule type" value="Genomic_DNA"/>
</dbReference>
<dbReference type="InterPro" id="IPR013785">
    <property type="entry name" value="Aldolase_TIM"/>
</dbReference>
<evidence type="ECO:0000256" key="7">
    <source>
        <dbReference type="ARBA" id="ARBA00022915"/>
    </source>
</evidence>
<dbReference type="GO" id="GO:0008840">
    <property type="term" value="F:4-hydroxy-tetrahydrodipicolinate synthase activity"/>
    <property type="evidence" value="ECO:0007669"/>
    <property type="project" value="UniProtKB-EC"/>
</dbReference>
<feature type="site" description="Part of a proton relay during catalysis" evidence="12">
    <location>
        <position position="46"/>
    </location>
</feature>
<evidence type="ECO:0000256" key="10">
    <source>
        <dbReference type="ARBA" id="ARBA00023270"/>
    </source>
</evidence>
<dbReference type="Proteomes" id="UP001314681">
    <property type="component" value="Unassembled WGS sequence"/>
</dbReference>
<feature type="binding site" evidence="12">
    <location>
        <position position="47"/>
    </location>
    <ligand>
        <name>pyruvate</name>
        <dbReference type="ChEBI" id="CHEBI:15361"/>
    </ligand>
</feature>
<organism evidence="14 15">
    <name type="scientific">Diplocloster modestus</name>
    <dbReference type="NCBI Taxonomy" id="2850322"/>
    <lineage>
        <taxon>Bacteria</taxon>
        <taxon>Bacillati</taxon>
        <taxon>Bacillota</taxon>
        <taxon>Clostridia</taxon>
        <taxon>Lachnospirales</taxon>
        <taxon>Lachnospiraceae</taxon>
        <taxon>Diplocloster</taxon>
    </lineage>
</organism>
<dbReference type="HAMAP" id="MF_00418">
    <property type="entry name" value="DapA"/>
    <property type="match status" value="1"/>
</dbReference>
<dbReference type="PRINTS" id="PR00146">
    <property type="entry name" value="DHPICSNTHASE"/>
</dbReference>
<keyword evidence="15" id="KW-1185">Reference proteome</keyword>
<evidence type="ECO:0000256" key="1">
    <source>
        <dbReference type="ARBA" id="ARBA00003294"/>
    </source>
</evidence>
<dbReference type="InterPro" id="IPR005263">
    <property type="entry name" value="DapA"/>
</dbReference>
<accession>A0ABS6K8F9</accession>
<dbReference type="SMART" id="SM01130">
    <property type="entry name" value="DHDPS"/>
    <property type="match status" value="1"/>
</dbReference>
<dbReference type="RefSeq" id="WP_238726882.1">
    <property type="nucleotide sequence ID" value="NZ_JAHQCX010000007.1"/>
</dbReference>
<keyword evidence="9 12" id="KW-0456">Lyase</keyword>
<evidence type="ECO:0000256" key="5">
    <source>
        <dbReference type="ARBA" id="ARBA00022490"/>
    </source>
</evidence>
<keyword evidence="8 12" id="KW-0457">Lysine biosynthesis</keyword>
<feature type="site" description="Part of a proton relay during catalysis" evidence="12">
    <location>
        <position position="109"/>
    </location>
</feature>
<dbReference type="EC" id="4.3.3.7" evidence="4 12"/>
<feature type="active site" description="Schiff-base intermediate with substrate" evidence="12">
    <location>
        <position position="163"/>
    </location>
</feature>
<keyword evidence="7 12" id="KW-0220">Diaminopimelate biosynthesis</keyword>
<protein>
    <recommendedName>
        <fullName evidence="4 12">4-hydroxy-tetrahydrodipicolinate synthase</fullName>
        <shortName evidence="12">HTPA synthase</shortName>
        <ecNumber evidence="4 12">4.3.3.7</ecNumber>
    </recommendedName>
</protein>
<evidence type="ECO:0000256" key="13">
    <source>
        <dbReference type="PIRNR" id="PIRNR001365"/>
    </source>
</evidence>
<comment type="caution">
    <text evidence="14">The sequence shown here is derived from an EMBL/GenBank/DDBJ whole genome shotgun (WGS) entry which is preliminary data.</text>
</comment>
<comment type="caution">
    <text evidence="12">Was originally thought to be a dihydrodipicolinate synthase (DHDPS), catalyzing the condensation of (S)-aspartate-beta-semialdehyde [(S)-ASA] and pyruvate to dihydrodipicolinate (DHDP). However, it was shown in E.coli that the product of the enzymatic reaction is not dihydrodipicolinate but in fact (4S)-4-hydroxy-2,3,4,5-tetrahydro-(2S)-dipicolinic acid (HTPA), and that the consecutive dehydration reaction leading to DHDP is not spontaneous but catalyzed by DapB.</text>
</comment>
<evidence type="ECO:0000256" key="3">
    <source>
        <dbReference type="ARBA" id="ARBA00007592"/>
    </source>
</evidence>